<evidence type="ECO:0000256" key="4">
    <source>
        <dbReference type="ARBA" id="ARBA00022692"/>
    </source>
</evidence>
<dbReference type="InterPro" id="IPR008969">
    <property type="entry name" value="CarboxyPept-like_regulatory"/>
</dbReference>
<dbReference type="InterPro" id="IPR000531">
    <property type="entry name" value="Beta-barrel_TonB"/>
</dbReference>
<evidence type="ECO:0000256" key="1">
    <source>
        <dbReference type="ARBA" id="ARBA00004571"/>
    </source>
</evidence>
<reference evidence="14 15" key="1">
    <citation type="submission" date="2019-07" db="EMBL/GenBank/DDBJ databases">
        <title>Whole genome shotgun sequence of Adhaeribacter aerolatus NBRC 106133.</title>
        <authorList>
            <person name="Hosoyama A."/>
            <person name="Uohara A."/>
            <person name="Ohji S."/>
            <person name="Ichikawa N."/>
        </authorList>
    </citation>
    <scope>NUCLEOTIDE SEQUENCE [LARGE SCALE GENOMIC DNA]</scope>
    <source>
        <strain evidence="14 15">NBRC 106133</strain>
    </source>
</reference>
<keyword evidence="7 10" id="KW-0472">Membrane</keyword>
<sequence>MIGVTVVLKGTSIGASTDVSGNYSLEVPDNGGVLVFSYIGYATKEVVIGNATNLNVTLATDAKSLDEVVVVGYGTESKKNIINSVASVDSKELVDRPVVNFQQALTGKIPGVAIAQSNGAPGAGMTINIRGVGSITGGTQPLYVIDGLPLSAGTDQGNDNFNYSLNPLNSINPSDIESIQVLKDAAATAIYGSRGSNGVVIITTKKGAFSEKPTISFNAYGGVSQLAKKVDVMDAYEHANYTKLARDLSWISKNPAKNKATDALSLRNIDDRYPAYMLPYINGEPGLTNTDWQDEFYRIAKVQNYDLSVSGGTTKTRYFVSANYQDQEGIIPNSGIEKASVRLNLDSELSDKLRIGINVNPTYINNNLARSEKNWGDEGLVIGTLMQHPELPVYNEDGSYAVDKLFQTLWSGESNVVQFQNPVALANLVDNKMNQFRTTFNGNVEYDIASKLTFKTSFGADLNYFERKYYRPKSLSYRTEPAPTTFFNYGSVFNSNSVNILWDNTLAYSESINNEHNFNFLLGSSMQKEVSKDATAEGRNFATDNVRTINTAQERYSSEDQREWSLLSYFGRASYNYRSKYLVTTTLRADGSSRFGSNTKWGLFPSVSVGWRVSEEEFFKNDFVNDLKLRASYGLTGNNDIPYYGSIALLSTNGKYPIGDVVQSGLFPSTAPNPNLSWEKTKTIDVGFDLSFLKHYTFTADYYYSHRTDLLLNVPVPSSSGYSTSLQNIGALQNQGIEFAVATDRKIGQGDFTLGLNFSANRNKVLALGPGQEQIISSGGLSGSHVTRIGHPVGAFFGYQVLGKFESADQLAATPKLGNQKVGDFIYQDTNGDKLVNADDRVILGDNNPDYQIGLNISYRIKGFDVSANVYSQQGLQVINTMHRYLAEAWGNNLSVYLDENAPRPVWGVGSSTHTRASSWQIEDASFIRMREIILGYSLPNTLTSKLRINRVRIYASLLNPFTWTKYSGYNPEVSSNFGSALTPGEEFGNYPVSKTSTVGINISF</sequence>
<organism evidence="14 15">
    <name type="scientific">Adhaeribacter aerolatus</name>
    <dbReference type="NCBI Taxonomy" id="670289"/>
    <lineage>
        <taxon>Bacteria</taxon>
        <taxon>Pseudomonadati</taxon>
        <taxon>Bacteroidota</taxon>
        <taxon>Cytophagia</taxon>
        <taxon>Cytophagales</taxon>
        <taxon>Hymenobacteraceae</taxon>
        <taxon>Adhaeribacter</taxon>
    </lineage>
</organism>
<dbReference type="SUPFAM" id="SSF49464">
    <property type="entry name" value="Carboxypeptidase regulatory domain-like"/>
    <property type="match status" value="1"/>
</dbReference>
<dbReference type="Pfam" id="PF07715">
    <property type="entry name" value="Plug"/>
    <property type="match status" value="1"/>
</dbReference>
<dbReference type="SUPFAM" id="SSF56935">
    <property type="entry name" value="Porins"/>
    <property type="match status" value="1"/>
</dbReference>
<keyword evidence="4 10" id="KW-0812">Transmembrane</keyword>
<keyword evidence="5" id="KW-0732">Signal</keyword>
<keyword evidence="3 10" id="KW-1134">Transmembrane beta strand</keyword>
<dbReference type="GO" id="GO:0009279">
    <property type="term" value="C:cell outer membrane"/>
    <property type="evidence" value="ECO:0007669"/>
    <property type="project" value="UniProtKB-SubCell"/>
</dbReference>
<evidence type="ECO:0000256" key="11">
    <source>
        <dbReference type="RuleBase" id="RU003357"/>
    </source>
</evidence>
<gene>
    <name evidence="14" type="ORF">AAE02nite_12290</name>
</gene>
<evidence type="ECO:0000256" key="3">
    <source>
        <dbReference type="ARBA" id="ARBA00022452"/>
    </source>
</evidence>
<dbReference type="InterPro" id="IPR036942">
    <property type="entry name" value="Beta-barrel_TonB_sf"/>
</dbReference>
<evidence type="ECO:0000259" key="12">
    <source>
        <dbReference type="Pfam" id="PF00593"/>
    </source>
</evidence>
<dbReference type="NCBIfam" id="TIGR04056">
    <property type="entry name" value="OMP_RagA_SusC"/>
    <property type="match status" value="1"/>
</dbReference>
<evidence type="ECO:0000313" key="14">
    <source>
        <dbReference type="EMBL" id="GEO03565.1"/>
    </source>
</evidence>
<comment type="caution">
    <text evidence="14">The sequence shown here is derived from an EMBL/GenBank/DDBJ whole genome shotgun (WGS) entry which is preliminary data.</text>
</comment>
<keyword evidence="8" id="KW-0675">Receptor</keyword>
<comment type="similarity">
    <text evidence="10 11">Belongs to the TonB-dependent receptor family.</text>
</comment>
<dbReference type="AlphaFoldDB" id="A0A512AV34"/>
<name>A0A512AV34_9BACT</name>
<feature type="domain" description="TonB-dependent receptor-like beta-barrel" evidence="12">
    <location>
        <begin position="434"/>
        <end position="871"/>
    </location>
</feature>
<evidence type="ECO:0000256" key="2">
    <source>
        <dbReference type="ARBA" id="ARBA00022448"/>
    </source>
</evidence>
<keyword evidence="9 10" id="KW-0998">Cell outer membrane</keyword>
<evidence type="ECO:0000256" key="8">
    <source>
        <dbReference type="ARBA" id="ARBA00023170"/>
    </source>
</evidence>
<accession>A0A512AV34</accession>
<evidence type="ECO:0000256" key="5">
    <source>
        <dbReference type="ARBA" id="ARBA00022729"/>
    </source>
</evidence>
<dbReference type="PROSITE" id="PS52016">
    <property type="entry name" value="TONB_DEPENDENT_REC_3"/>
    <property type="match status" value="1"/>
</dbReference>
<dbReference type="Gene3D" id="2.40.170.20">
    <property type="entry name" value="TonB-dependent receptor, beta-barrel domain"/>
    <property type="match status" value="1"/>
</dbReference>
<feature type="domain" description="TonB-dependent receptor plug" evidence="13">
    <location>
        <begin position="78"/>
        <end position="199"/>
    </location>
</feature>
<dbReference type="PANTHER" id="PTHR30069:SF29">
    <property type="entry name" value="HEMOGLOBIN AND HEMOGLOBIN-HAPTOGLOBIN-BINDING PROTEIN 1-RELATED"/>
    <property type="match status" value="1"/>
</dbReference>
<dbReference type="Gene3D" id="2.170.130.10">
    <property type="entry name" value="TonB-dependent receptor, plug domain"/>
    <property type="match status" value="1"/>
</dbReference>
<dbReference type="Proteomes" id="UP000321532">
    <property type="component" value="Unassembled WGS sequence"/>
</dbReference>
<dbReference type="InterPro" id="IPR023996">
    <property type="entry name" value="TonB-dep_OMP_SusC/RagA"/>
</dbReference>
<dbReference type="InterPro" id="IPR037066">
    <property type="entry name" value="Plug_dom_sf"/>
</dbReference>
<proteinExistence type="inferred from homology"/>
<dbReference type="Pfam" id="PF13715">
    <property type="entry name" value="CarbopepD_reg_2"/>
    <property type="match status" value="1"/>
</dbReference>
<evidence type="ECO:0000256" key="6">
    <source>
        <dbReference type="ARBA" id="ARBA00023077"/>
    </source>
</evidence>
<keyword evidence="6 11" id="KW-0798">TonB box</keyword>
<dbReference type="InterPro" id="IPR012910">
    <property type="entry name" value="Plug_dom"/>
</dbReference>
<keyword evidence="15" id="KW-1185">Reference proteome</keyword>
<dbReference type="InterPro" id="IPR039426">
    <property type="entry name" value="TonB-dep_rcpt-like"/>
</dbReference>
<dbReference type="PANTHER" id="PTHR30069">
    <property type="entry name" value="TONB-DEPENDENT OUTER MEMBRANE RECEPTOR"/>
    <property type="match status" value="1"/>
</dbReference>
<dbReference type="GO" id="GO:0015344">
    <property type="term" value="F:siderophore uptake transmembrane transporter activity"/>
    <property type="evidence" value="ECO:0007669"/>
    <property type="project" value="TreeGrafter"/>
</dbReference>
<protein>
    <submittedName>
        <fullName evidence="14">SusC/RagA family TonB-linked outer membrane protein</fullName>
    </submittedName>
</protein>
<dbReference type="FunFam" id="2.170.130.10:FF:000008">
    <property type="entry name" value="SusC/RagA family TonB-linked outer membrane protein"/>
    <property type="match status" value="1"/>
</dbReference>
<dbReference type="InterPro" id="IPR023997">
    <property type="entry name" value="TonB-dep_OMP_SusC/RagA_CS"/>
</dbReference>
<comment type="subcellular location">
    <subcellularLocation>
        <location evidence="1 10">Cell outer membrane</location>
        <topology evidence="1 10">Multi-pass membrane protein</topology>
    </subcellularLocation>
</comment>
<evidence type="ECO:0000313" key="15">
    <source>
        <dbReference type="Proteomes" id="UP000321532"/>
    </source>
</evidence>
<evidence type="ECO:0000256" key="7">
    <source>
        <dbReference type="ARBA" id="ARBA00023136"/>
    </source>
</evidence>
<evidence type="ECO:0000259" key="13">
    <source>
        <dbReference type="Pfam" id="PF07715"/>
    </source>
</evidence>
<evidence type="ECO:0000256" key="9">
    <source>
        <dbReference type="ARBA" id="ARBA00023237"/>
    </source>
</evidence>
<dbReference type="GO" id="GO:0044718">
    <property type="term" value="P:siderophore transmembrane transport"/>
    <property type="evidence" value="ECO:0007669"/>
    <property type="project" value="TreeGrafter"/>
</dbReference>
<dbReference type="Pfam" id="PF00593">
    <property type="entry name" value="TonB_dep_Rec_b-barrel"/>
    <property type="match status" value="1"/>
</dbReference>
<dbReference type="EMBL" id="BJYS01000006">
    <property type="protein sequence ID" value="GEO03565.1"/>
    <property type="molecule type" value="Genomic_DNA"/>
</dbReference>
<evidence type="ECO:0000256" key="10">
    <source>
        <dbReference type="PROSITE-ProRule" id="PRU01360"/>
    </source>
</evidence>
<dbReference type="NCBIfam" id="TIGR04057">
    <property type="entry name" value="SusC_RagA_signa"/>
    <property type="match status" value="1"/>
</dbReference>
<keyword evidence="2 10" id="KW-0813">Transport</keyword>